<proteinExistence type="predicted"/>
<sequence length="220" mass="25772">MLSLTEKQNAVLRGGLLGDLHIQKSPATPGKCRLRFCHSVKQKEFVDWKYEIFKQDFCQKTKPPFLEKKTREDWRNDYLFYTSYRDEFIEPHSLWYPVIHNPDPDIGQQFVKKIPLNIAEILTDPLALAVWYLDDGTKRSDTESCRIATQSFSKEEHELLQDCIKQNFDISVKIEDWGRTKSGKTAYSLAILSRGGHYKKFRDLIYDIVKAEVPSMLYKL</sequence>
<keyword evidence="2" id="KW-0934">Plastid</keyword>
<keyword evidence="2" id="KW-0540">Nuclease</keyword>
<geneLocation type="chloroplast" evidence="2"/>
<evidence type="ECO:0000259" key="1">
    <source>
        <dbReference type="Pfam" id="PF03161"/>
    </source>
</evidence>
<dbReference type="AlphaFoldDB" id="A0A097KMQ1"/>
<keyword evidence="2" id="KW-0255">Endonuclease</keyword>
<dbReference type="InterPro" id="IPR004860">
    <property type="entry name" value="LAGLIDADG_dom"/>
</dbReference>
<dbReference type="Pfam" id="PF03161">
    <property type="entry name" value="LAGLIDADG_2"/>
    <property type="match status" value="1"/>
</dbReference>
<feature type="domain" description="Homing endonuclease LAGLIDADG" evidence="1">
    <location>
        <begin position="11"/>
        <end position="191"/>
    </location>
</feature>
<keyword evidence="2" id="KW-0378">Hydrolase</keyword>
<dbReference type="InterPro" id="IPR027434">
    <property type="entry name" value="Homing_endonucl"/>
</dbReference>
<protein>
    <submittedName>
        <fullName evidence="2">Putative LAGLIDADG homing endonuclease</fullName>
    </submittedName>
</protein>
<dbReference type="GeneID" id="22159743"/>
<dbReference type="RefSeq" id="YP_009105675.1">
    <property type="nucleotide sequence ID" value="NC_025535.1"/>
</dbReference>
<evidence type="ECO:0000313" key="2">
    <source>
        <dbReference type="EMBL" id="AIT94459.1"/>
    </source>
</evidence>
<gene>
    <name evidence="2" type="primary">orf220</name>
</gene>
<accession>A0A097KMQ1</accession>
<dbReference type="GO" id="GO:0004519">
    <property type="term" value="F:endonuclease activity"/>
    <property type="evidence" value="ECO:0007669"/>
    <property type="project" value="UniProtKB-KW"/>
</dbReference>
<dbReference type="SUPFAM" id="SSF55608">
    <property type="entry name" value="Homing endonucleases"/>
    <property type="match status" value="1"/>
</dbReference>
<name>A0A097KMQ1_9CHLO</name>
<organism evidence="2">
    <name type="scientific">Neocystis brevis</name>
    <dbReference type="NCBI Taxonomy" id="1065496"/>
    <lineage>
        <taxon>Eukaryota</taxon>
        <taxon>Viridiplantae</taxon>
        <taxon>Chlorophyta</taxon>
        <taxon>core chlorophytes</taxon>
        <taxon>Chlorophyceae</taxon>
        <taxon>CS clade</taxon>
        <taxon>Sphaeropleales</taxon>
        <taxon>Radiococcaceae</taxon>
        <taxon>Neocystis</taxon>
    </lineage>
</organism>
<dbReference type="EMBL" id="KM462873">
    <property type="protein sequence ID" value="AIT94459.1"/>
    <property type="molecule type" value="Genomic_DNA"/>
</dbReference>
<keyword evidence="2" id="KW-0150">Chloroplast</keyword>
<reference evidence="2" key="1">
    <citation type="journal article" date="2014" name="BMC Evol. Biol.">
        <title>Chloroplast phylogenomic analysis resolves deep-level relationships within the green algal class Trebouxiophyceae.</title>
        <authorList>
            <person name="Lemieux C."/>
            <person name="Otis C."/>
            <person name="Turmel M."/>
        </authorList>
    </citation>
    <scope>NUCLEOTIDE SEQUENCE</scope>
</reference>
<dbReference type="Gene3D" id="3.10.28.10">
    <property type="entry name" value="Homing endonucleases"/>
    <property type="match status" value="2"/>
</dbReference>